<dbReference type="Proteomes" id="UP001596004">
    <property type="component" value="Unassembled WGS sequence"/>
</dbReference>
<sequence>MKVRRILAGAFSVTAVAGTVALAAPMASASAARGCGGTAATVYNGSNVVFSASCTGDHYYTSSWSTRLVANGWSGAVYDTNNNPHYFCDWQTITLNVYTKEIYLNSSKPPRCQ</sequence>
<feature type="chain" id="PRO_5046517101" description="Streptomyces killer toxin-like beta/gamma crystallin domain-containing protein" evidence="1">
    <location>
        <begin position="24"/>
        <end position="113"/>
    </location>
</feature>
<accession>A0ABV9CLM2</accession>
<feature type="signal peptide" evidence="1">
    <location>
        <begin position="1"/>
        <end position="23"/>
    </location>
</feature>
<evidence type="ECO:0000256" key="1">
    <source>
        <dbReference type="SAM" id="SignalP"/>
    </source>
</evidence>
<organism evidence="2 3">
    <name type="scientific">Sphaerisporangium dianthi</name>
    <dbReference type="NCBI Taxonomy" id="1436120"/>
    <lineage>
        <taxon>Bacteria</taxon>
        <taxon>Bacillati</taxon>
        <taxon>Actinomycetota</taxon>
        <taxon>Actinomycetes</taxon>
        <taxon>Streptosporangiales</taxon>
        <taxon>Streptosporangiaceae</taxon>
        <taxon>Sphaerisporangium</taxon>
    </lineage>
</organism>
<comment type="caution">
    <text evidence="2">The sequence shown here is derived from an EMBL/GenBank/DDBJ whole genome shotgun (WGS) entry which is preliminary data.</text>
</comment>
<dbReference type="RefSeq" id="WP_380843564.1">
    <property type="nucleotide sequence ID" value="NZ_JBHSFP010000017.1"/>
</dbReference>
<reference evidence="3" key="1">
    <citation type="journal article" date="2019" name="Int. J. Syst. Evol. Microbiol.">
        <title>The Global Catalogue of Microorganisms (GCM) 10K type strain sequencing project: providing services to taxonomists for standard genome sequencing and annotation.</title>
        <authorList>
            <consortium name="The Broad Institute Genomics Platform"/>
            <consortium name="The Broad Institute Genome Sequencing Center for Infectious Disease"/>
            <person name="Wu L."/>
            <person name="Ma J."/>
        </authorList>
    </citation>
    <scope>NUCLEOTIDE SEQUENCE [LARGE SCALE GENOMIC DNA]</scope>
    <source>
        <strain evidence="3">CGMCC 4.7132</strain>
    </source>
</reference>
<name>A0ABV9CLM2_9ACTN</name>
<dbReference type="EMBL" id="JBHSFP010000017">
    <property type="protein sequence ID" value="MFC4533785.1"/>
    <property type="molecule type" value="Genomic_DNA"/>
</dbReference>
<keyword evidence="1" id="KW-0732">Signal</keyword>
<proteinExistence type="predicted"/>
<protein>
    <recommendedName>
        <fullName evidence="4">Streptomyces killer toxin-like beta/gamma crystallin domain-containing protein</fullName>
    </recommendedName>
</protein>
<evidence type="ECO:0000313" key="2">
    <source>
        <dbReference type="EMBL" id="MFC4533785.1"/>
    </source>
</evidence>
<gene>
    <name evidence="2" type="ORF">ACFO60_23710</name>
</gene>
<evidence type="ECO:0008006" key="4">
    <source>
        <dbReference type="Google" id="ProtNLM"/>
    </source>
</evidence>
<keyword evidence="3" id="KW-1185">Reference proteome</keyword>
<evidence type="ECO:0000313" key="3">
    <source>
        <dbReference type="Proteomes" id="UP001596004"/>
    </source>
</evidence>